<keyword evidence="2" id="KW-1133">Transmembrane helix</keyword>
<dbReference type="Proteomes" id="UP000789833">
    <property type="component" value="Unassembled WGS sequence"/>
</dbReference>
<evidence type="ECO:0000256" key="1">
    <source>
        <dbReference type="PROSITE-ProRule" id="PRU00339"/>
    </source>
</evidence>
<keyword evidence="1" id="KW-0802">TPR repeat</keyword>
<dbReference type="Gene3D" id="1.25.40.10">
    <property type="entry name" value="Tetratricopeptide repeat domain"/>
    <property type="match status" value="1"/>
</dbReference>
<reference evidence="3 4" key="1">
    <citation type="submission" date="2021-10" db="EMBL/GenBank/DDBJ databases">
        <authorList>
            <person name="Criscuolo A."/>
        </authorList>
    </citation>
    <scope>NUCLEOTIDE SEQUENCE [LARGE SCALE GENOMIC DNA]</scope>
    <source>
        <strain evidence="4">CIP 111883</strain>
    </source>
</reference>
<keyword evidence="4" id="KW-1185">Reference proteome</keyword>
<comment type="caution">
    <text evidence="3">The sequence shown here is derived from an EMBL/GenBank/DDBJ whole genome shotgun (WGS) entry which is preliminary data.</text>
</comment>
<dbReference type="SUPFAM" id="SSF48452">
    <property type="entry name" value="TPR-like"/>
    <property type="match status" value="1"/>
</dbReference>
<dbReference type="PROSITE" id="PS50005">
    <property type="entry name" value="TPR"/>
    <property type="match status" value="1"/>
</dbReference>
<protein>
    <recommendedName>
        <fullName evidence="5">Tetratricopeptide repeat protein</fullName>
    </recommendedName>
</protein>
<evidence type="ECO:0000313" key="4">
    <source>
        <dbReference type="Proteomes" id="UP000789833"/>
    </source>
</evidence>
<feature type="transmembrane region" description="Helical" evidence="2">
    <location>
        <begin position="12"/>
        <end position="32"/>
    </location>
</feature>
<gene>
    <name evidence="3" type="ORF">BACCIP111883_04207</name>
</gene>
<organism evidence="3 4">
    <name type="scientific">Sutcliffiella rhizosphaerae</name>
    <dbReference type="NCBI Taxonomy" id="2880967"/>
    <lineage>
        <taxon>Bacteria</taxon>
        <taxon>Bacillati</taxon>
        <taxon>Bacillota</taxon>
        <taxon>Bacilli</taxon>
        <taxon>Bacillales</taxon>
        <taxon>Bacillaceae</taxon>
        <taxon>Sutcliffiella</taxon>
    </lineage>
</organism>
<dbReference type="EMBL" id="CAKJTJ010000046">
    <property type="protein sequence ID" value="CAG9623396.1"/>
    <property type="molecule type" value="Genomic_DNA"/>
</dbReference>
<dbReference type="InterPro" id="IPR019734">
    <property type="entry name" value="TPR_rpt"/>
</dbReference>
<accession>A0ABM8YTV3</accession>
<feature type="repeat" description="TPR" evidence="1">
    <location>
        <begin position="204"/>
        <end position="237"/>
    </location>
</feature>
<name>A0ABM8YTV3_9BACI</name>
<keyword evidence="2" id="KW-0472">Membrane</keyword>
<evidence type="ECO:0000313" key="3">
    <source>
        <dbReference type="EMBL" id="CAG9623396.1"/>
    </source>
</evidence>
<keyword evidence="2" id="KW-0812">Transmembrane</keyword>
<evidence type="ECO:0000256" key="2">
    <source>
        <dbReference type="SAM" id="Phobius"/>
    </source>
</evidence>
<proteinExistence type="predicted"/>
<dbReference type="RefSeq" id="WP_230504801.1">
    <property type="nucleotide sequence ID" value="NZ_CAKJTJ010000046.1"/>
</dbReference>
<dbReference type="InterPro" id="IPR011990">
    <property type="entry name" value="TPR-like_helical_dom_sf"/>
</dbReference>
<evidence type="ECO:0008006" key="5">
    <source>
        <dbReference type="Google" id="ProtNLM"/>
    </source>
</evidence>
<sequence>MNKKGVGDIKKTFYLFIIATFFIVIFLIFFNFNKGYDLPPVSSMEIEELGLEFEAERKTEVHEKITNAELITLIENDMNNFAYLNELRIRFQEPELIDQFINSIESLKLSSEAIHMQLAMAYIDKLQDPALGTARLGQVSVKSINELNKVIQINENNWLAYYARGLNNLYWPIGLRRIDQAINDLAFCVALAKVHPHIENEMWPYSFVALGDALIKKGDLDDGFAIWKEGLELYPNDKQLQKRVLSGKDLAFEIVKETRGIDSFQRPENNLTDLSTLWEDEAR</sequence>